<evidence type="ECO:0000256" key="8">
    <source>
        <dbReference type="ARBA" id="ARBA00023136"/>
    </source>
</evidence>
<sequence>MKLTSLSAAIALTIVGVQAQAQDLQQEEMVVTATRTETPLAQTFAPVSVLTAAEIEQLQVRDVPELISRFTGVDMVQRGGRGANSSAFVRGTNSGHLLVLVDGVRVGSATLGSTALEFVDPAAIERIELVRGPRSSLYGSDAIGGIVQIFTRQAENDGASLAVNVGYGKHNEQQARLVAGWKDEATQLNLVASHISTDGFDRTVNTSNGNGDKDAYAADRLALNASQQLSQAWSLEASGQYQQGESDSDNGFCFVDCEPFATFTNYSADVGLKGQINQVWLTQLRAGLSQDESQQDDHIAGVAEINYGGNNRFNTERESASWQNDLALAEASLLSLGVDYYVEQVESNNVVYAVDSRDNTGVFVQYQGRSGGHNLIAALRYDDNEQFGSKDTGSITYGFDLADGWSLMASYGSAFKAPSFNDLYYPFSGNAELKPESSRNLEAGIKFHQDGLLFAMNIFENDVSDLIAWAPDAGGNWYPFNVNDAEITGVEAEFAQNFDGWLLGVNYTALDAEDKATGKRLINRSDQLFNADLSRAFGGITLGLGFEARSARYADQANTQKLSGYGLVNLRAAWAISNNLVLEAKVNNLLDKDYTVVSGYYEDGINAFGSATYRF</sequence>
<evidence type="ECO:0000256" key="4">
    <source>
        <dbReference type="ARBA" id="ARBA00022692"/>
    </source>
</evidence>
<reference evidence="16" key="1">
    <citation type="journal article" date="2019" name="Int. J. Syst. Evol. Microbiol.">
        <title>The Global Catalogue of Microorganisms (GCM) 10K type strain sequencing project: providing services to taxonomists for standard genome sequencing and annotation.</title>
        <authorList>
            <consortium name="The Broad Institute Genomics Platform"/>
            <consortium name="The Broad Institute Genome Sequencing Center for Infectious Disease"/>
            <person name="Wu L."/>
            <person name="Ma J."/>
        </authorList>
    </citation>
    <scope>NUCLEOTIDE SEQUENCE [LARGE SCALE GENOMIC DNA]</scope>
    <source>
        <strain evidence="16">CECT 8570</strain>
    </source>
</reference>
<dbReference type="InterPro" id="IPR000531">
    <property type="entry name" value="Beta-barrel_TonB"/>
</dbReference>
<dbReference type="Pfam" id="PF00593">
    <property type="entry name" value="TonB_dep_Rec_b-barrel"/>
    <property type="match status" value="1"/>
</dbReference>
<dbReference type="GO" id="GO:0016787">
    <property type="term" value="F:hydrolase activity"/>
    <property type="evidence" value="ECO:0007669"/>
    <property type="project" value="UniProtKB-KW"/>
</dbReference>
<dbReference type="Gene3D" id="2.170.130.10">
    <property type="entry name" value="TonB-dependent receptor, plug domain"/>
    <property type="match status" value="1"/>
</dbReference>
<dbReference type="InterPro" id="IPR037066">
    <property type="entry name" value="Plug_dom_sf"/>
</dbReference>
<dbReference type="PANTHER" id="PTHR30069:SF53">
    <property type="entry name" value="COLICIN I RECEPTOR-RELATED"/>
    <property type="match status" value="1"/>
</dbReference>
<keyword evidence="9 10" id="KW-0998">Cell outer membrane</keyword>
<dbReference type="SUPFAM" id="SSF56935">
    <property type="entry name" value="Porins"/>
    <property type="match status" value="1"/>
</dbReference>
<dbReference type="CDD" id="cd01347">
    <property type="entry name" value="ligand_gated_channel"/>
    <property type="match status" value="1"/>
</dbReference>
<name>A0ABV8V422_9GAMM</name>
<feature type="domain" description="TonB-dependent receptor plug" evidence="14">
    <location>
        <begin position="41"/>
        <end position="146"/>
    </location>
</feature>
<evidence type="ECO:0000256" key="7">
    <source>
        <dbReference type="ARBA" id="ARBA00023077"/>
    </source>
</evidence>
<keyword evidence="3 10" id="KW-1134">Transmembrane beta strand</keyword>
<feature type="chain" id="PRO_5045927400" evidence="12">
    <location>
        <begin position="22"/>
        <end position="615"/>
    </location>
</feature>
<comment type="similarity">
    <text evidence="10 11">Belongs to the TonB-dependent receptor family.</text>
</comment>
<dbReference type="InterPro" id="IPR036942">
    <property type="entry name" value="Beta-barrel_TonB_sf"/>
</dbReference>
<evidence type="ECO:0000313" key="15">
    <source>
        <dbReference type="EMBL" id="MFC4362005.1"/>
    </source>
</evidence>
<evidence type="ECO:0000256" key="3">
    <source>
        <dbReference type="ARBA" id="ARBA00022452"/>
    </source>
</evidence>
<dbReference type="InterPro" id="IPR039426">
    <property type="entry name" value="TonB-dep_rcpt-like"/>
</dbReference>
<evidence type="ECO:0000256" key="12">
    <source>
        <dbReference type="SAM" id="SignalP"/>
    </source>
</evidence>
<protein>
    <submittedName>
        <fullName evidence="15">TonB-dependent receptor domain-containing protein</fullName>
    </submittedName>
</protein>
<evidence type="ECO:0000259" key="13">
    <source>
        <dbReference type="Pfam" id="PF00593"/>
    </source>
</evidence>
<evidence type="ECO:0000313" key="16">
    <source>
        <dbReference type="Proteomes" id="UP001595840"/>
    </source>
</evidence>
<dbReference type="EMBL" id="JBHSCX010000005">
    <property type="protein sequence ID" value="MFC4362005.1"/>
    <property type="molecule type" value="Genomic_DNA"/>
</dbReference>
<evidence type="ECO:0000256" key="10">
    <source>
        <dbReference type="PROSITE-ProRule" id="PRU01360"/>
    </source>
</evidence>
<evidence type="ECO:0000259" key="14">
    <source>
        <dbReference type="Pfam" id="PF07715"/>
    </source>
</evidence>
<comment type="subcellular location">
    <subcellularLocation>
        <location evidence="1 10">Cell outer membrane</location>
        <topology evidence="1 10">Multi-pass membrane protein</topology>
    </subcellularLocation>
</comment>
<dbReference type="PROSITE" id="PS52016">
    <property type="entry name" value="TONB_DEPENDENT_REC_3"/>
    <property type="match status" value="1"/>
</dbReference>
<keyword evidence="8 10" id="KW-0472">Membrane</keyword>
<evidence type="ECO:0000256" key="9">
    <source>
        <dbReference type="ARBA" id="ARBA00023237"/>
    </source>
</evidence>
<keyword evidence="7 11" id="KW-0798">TonB box</keyword>
<dbReference type="PANTHER" id="PTHR30069">
    <property type="entry name" value="TONB-DEPENDENT OUTER MEMBRANE RECEPTOR"/>
    <property type="match status" value="1"/>
</dbReference>
<keyword evidence="15" id="KW-0378">Hydrolase</keyword>
<keyword evidence="16" id="KW-1185">Reference proteome</keyword>
<evidence type="ECO:0000256" key="1">
    <source>
        <dbReference type="ARBA" id="ARBA00004571"/>
    </source>
</evidence>
<evidence type="ECO:0000256" key="6">
    <source>
        <dbReference type="ARBA" id="ARBA00023065"/>
    </source>
</evidence>
<dbReference type="Proteomes" id="UP001595840">
    <property type="component" value="Unassembled WGS sequence"/>
</dbReference>
<keyword evidence="6" id="KW-0406">Ion transport</keyword>
<feature type="signal peptide" evidence="12">
    <location>
        <begin position="1"/>
        <end position="21"/>
    </location>
</feature>
<evidence type="ECO:0000256" key="11">
    <source>
        <dbReference type="RuleBase" id="RU003357"/>
    </source>
</evidence>
<accession>A0ABV8V422</accession>
<gene>
    <name evidence="15" type="ORF">ACFOX3_06825</name>
</gene>
<dbReference type="Pfam" id="PF07715">
    <property type="entry name" value="Plug"/>
    <property type="match status" value="1"/>
</dbReference>
<feature type="domain" description="TonB-dependent receptor-like beta-barrel" evidence="13">
    <location>
        <begin position="201"/>
        <end position="589"/>
    </location>
</feature>
<evidence type="ECO:0000256" key="5">
    <source>
        <dbReference type="ARBA" id="ARBA00022729"/>
    </source>
</evidence>
<keyword evidence="5 12" id="KW-0732">Signal</keyword>
<keyword evidence="15" id="KW-0675">Receptor</keyword>
<dbReference type="RefSeq" id="WP_290259219.1">
    <property type="nucleotide sequence ID" value="NZ_JAUFQG010000004.1"/>
</dbReference>
<proteinExistence type="inferred from homology"/>
<keyword evidence="2 10" id="KW-0813">Transport</keyword>
<organism evidence="15 16">
    <name type="scientific">Simiduia curdlanivorans</name>
    <dbReference type="NCBI Taxonomy" id="1492769"/>
    <lineage>
        <taxon>Bacteria</taxon>
        <taxon>Pseudomonadati</taxon>
        <taxon>Pseudomonadota</taxon>
        <taxon>Gammaproteobacteria</taxon>
        <taxon>Cellvibrionales</taxon>
        <taxon>Cellvibrionaceae</taxon>
        <taxon>Simiduia</taxon>
    </lineage>
</organism>
<dbReference type="Gene3D" id="2.40.170.20">
    <property type="entry name" value="TonB-dependent receptor, beta-barrel domain"/>
    <property type="match status" value="1"/>
</dbReference>
<evidence type="ECO:0000256" key="2">
    <source>
        <dbReference type="ARBA" id="ARBA00022448"/>
    </source>
</evidence>
<keyword evidence="4 10" id="KW-0812">Transmembrane</keyword>
<dbReference type="InterPro" id="IPR012910">
    <property type="entry name" value="Plug_dom"/>
</dbReference>
<comment type="caution">
    <text evidence="15">The sequence shown here is derived from an EMBL/GenBank/DDBJ whole genome shotgun (WGS) entry which is preliminary data.</text>
</comment>